<feature type="compositionally biased region" description="Pro residues" evidence="2">
    <location>
        <begin position="33"/>
        <end position="44"/>
    </location>
</feature>
<evidence type="ECO:0000259" key="3">
    <source>
        <dbReference type="PROSITE" id="PS50030"/>
    </source>
</evidence>
<feature type="compositionally biased region" description="Pro residues" evidence="2">
    <location>
        <begin position="117"/>
        <end position="129"/>
    </location>
</feature>
<feature type="region of interest" description="Disordered" evidence="2">
    <location>
        <begin position="747"/>
        <end position="781"/>
    </location>
</feature>
<dbReference type="InterPro" id="IPR049467">
    <property type="entry name" value="UBAP-1-like_UBA2"/>
</dbReference>
<reference evidence="4" key="1">
    <citation type="submission" date="2025-08" db="UniProtKB">
        <authorList>
            <consortium name="Ensembl"/>
        </authorList>
    </citation>
    <scope>IDENTIFICATION</scope>
</reference>
<dbReference type="InterPro" id="IPR052831">
    <property type="entry name" value="Apoptosis_promoter"/>
</dbReference>
<dbReference type="CDD" id="cd14316">
    <property type="entry name" value="UBA2_UBAP1_like"/>
    <property type="match status" value="1"/>
</dbReference>
<dbReference type="GO" id="GO:0005689">
    <property type="term" value="C:U12-type spliceosomal complex"/>
    <property type="evidence" value="ECO:0007669"/>
    <property type="project" value="TreeGrafter"/>
</dbReference>
<feature type="coiled-coil region" evidence="1">
    <location>
        <begin position="273"/>
        <end position="344"/>
    </location>
</feature>
<feature type="compositionally biased region" description="Low complexity" evidence="2">
    <location>
        <begin position="45"/>
        <end position="57"/>
    </location>
</feature>
<dbReference type="PANTHER" id="PTHR48190">
    <property type="entry name" value="PROGRAMMED CELL DEATH PROTEIN 7"/>
    <property type="match status" value="1"/>
</dbReference>
<feature type="compositionally biased region" description="Polar residues" evidence="2">
    <location>
        <begin position="749"/>
        <end position="781"/>
    </location>
</feature>
<accession>A0A8B9RN58</accession>
<feature type="region of interest" description="Disordered" evidence="2">
    <location>
        <begin position="684"/>
        <end position="720"/>
    </location>
</feature>
<evidence type="ECO:0000313" key="5">
    <source>
        <dbReference type="Proteomes" id="UP000694621"/>
    </source>
</evidence>
<dbReference type="PROSITE" id="PS50030">
    <property type="entry name" value="UBA"/>
    <property type="match status" value="1"/>
</dbReference>
<feature type="compositionally biased region" description="Pro residues" evidence="2">
    <location>
        <begin position="58"/>
        <end position="78"/>
    </location>
</feature>
<dbReference type="Pfam" id="PF21267">
    <property type="entry name" value="UBAP-1_UBA2"/>
    <property type="match status" value="1"/>
</dbReference>
<evidence type="ECO:0000256" key="2">
    <source>
        <dbReference type="SAM" id="MobiDB-lite"/>
    </source>
</evidence>
<dbReference type="InterPro" id="IPR031974">
    <property type="entry name" value="PDCD7"/>
</dbReference>
<dbReference type="Proteomes" id="UP000694621">
    <property type="component" value="Unplaced"/>
</dbReference>
<keyword evidence="1" id="KW-0175">Coiled coil</keyword>
<dbReference type="Pfam" id="PF16021">
    <property type="entry name" value="PDCD7"/>
    <property type="match status" value="1"/>
</dbReference>
<dbReference type="PANTHER" id="PTHR48190:SF2">
    <property type="entry name" value="PROGRAMMED CELL DEATH PROTEIN 7"/>
    <property type="match status" value="1"/>
</dbReference>
<feature type="domain" description="UBA" evidence="3">
    <location>
        <begin position="878"/>
        <end position="921"/>
    </location>
</feature>
<dbReference type="InterPro" id="IPR042575">
    <property type="entry name" value="UBAP1_C"/>
</dbReference>
<dbReference type="AlphaFoldDB" id="A0A8B9RN58"/>
<feature type="compositionally biased region" description="Acidic residues" evidence="2">
    <location>
        <begin position="684"/>
        <end position="695"/>
    </location>
</feature>
<feature type="compositionally biased region" description="Gly residues" evidence="2">
    <location>
        <begin position="16"/>
        <end position="30"/>
    </location>
</feature>
<dbReference type="InterPro" id="IPR015940">
    <property type="entry name" value="UBA"/>
</dbReference>
<organism evidence="4 5">
    <name type="scientific">Astyanax mexicanus</name>
    <name type="common">Blind cave fish</name>
    <name type="synonym">Astyanax fasciatus mexicanus</name>
    <dbReference type="NCBI Taxonomy" id="7994"/>
    <lineage>
        <taxon>Eukaryota</taxon>
        <taxon>Metazoa</taxon>
        <taxon>Chordata</taxon>
        <taxon>Craniata</taxon>
        <taxon>Vertebrata</taxon>
        <taxon>Euteleostomi</taxon>
        <taxon>Actinopterygii</taxon>
        <taxon>Neopterygii</taxon>
        <taxon>Teleostei</taxon>
        <taxon>Ostariophysi</taxon>
        <taxon>Characiformes</taxon>
        <taxon>Characoidei</taxon>
        <taxon>Acestrorhamphidae</taxon>
        <taxon>Acestrorhamphinae</taxon>
        <taxon>Astyanax</taxon>
    </lineage>
</organism>
<name>A0A8B9RN58_ASTMX</name>
<dbReference type="Ensembl" id="ENSAMXT00005060306.1">
    <property type="protein sequence ID" value="ENSAMXP00005055790.1"/>
    <property type="gene ID" value="ENSAMXG00005024818.1"/>
</dbReference>
<protein>
    <submittedName>
        <fullName evidence="4">Programmed cell death 7</fullName>
    </submittedName>
</protein>
<proteinExistence type="predicted"/>
<evidence type="ECO:0000256" key="1">
    <source>
        <dbReference type="SAM" id="Coils"/>
    </source>
</evidence>
<feature type="region of interest" description="Disordered" evidence="2">
    <location>
        <begin position="1"/>
        <end position="235"/>
    </location>
</feature>
<dbReference type="Gene3D" id="1.20.120.1920">
    <property type="entry name" value="UBAP1 SOUBA domain"/>
    <property type="match status" value="1"/>
</dbReference>
<sequence length="923" mass="103881">MNNLPPYSAEPPGAAEGRGYGSRGGYGVGAPPGSVPPPPTPPWPGQHGQPGPYSQWPPFQPPPFSHPPLFDPSRPPPGFFGEQQNALWPPPASRGQQAHVGTDRGSFDQGGPFTNFGPPPIPTPCPPVHQPRFHQLNPPASPSFTPDYHKPHPSSFPHHINNPPEGHWSGDGQNNGNRTTTTTSTTSMLQVTPDADTTQRIQDEQWVKGFLQRRRRSKPAASAAEAAQHPPKQSVSDFRHKLYSTVHMLSELTLLCQTLKNNLENQGVWTEAYSRAAELKSSLQERLAGLQDREVISRVKKNLELIKKKRACMRRRRAERMEEKQEEERRAAEREAAMDKFQLKQIQELEEKNRERELKLAADAVLSEVRKKQADCKRMLDILKALEKLRKLRKEAASRKGMFPEKECDEVFEGHLTRLRSLIKKRTAVYGAEEKALRVMLEGEQEEERKRDREKRLKKEREKLLLKKQEIDSMLFGAELPPDHPLQPFQEYYTQAEHSLPVLIQIRREWDQFLVPVDHPDGTSIPPCWVLPDPPADDVWATALEKSATVRMACLNEVHFKLPLGSLEEVKEEVEAVTAPEITAPDYLKVLQETEYAFSLENWVLTGLQSGYSTDPSAPVPTSPSGMCPTCPPYWMMFSSPQESRLASRWSSDFWEPNPRPRSRSLNAAHYRAMKDQVKFTISDSDEDDFSDNEEATFPGNEGTKCSPPSLTRQGPGVKDLQSRCSSNFLNLPSSCGLSAQRHVRFRQASVSDSRSTGSSYRRNQSTDHSGSHMPSQFASQSPGLALALSRPLGSHAAPLDSSAELLSALSPEERQLLEAVMERGYPLRTAIIALQKTGQSSPEQILSYLVACDRLCELGYDEAQVEEALEMFQNCETKAEEFLHLLTQFHEMGFQQNAIKEVLLVHENHRERALEELMMRVA</sequence>
<evidence type="ECO:0000313" key="4">
    <source>
        <dbReference type="Ensembl" id="ENSAMXP00005055790.1"/>
    </source>
</evidence>